<reference evidence="2" key="1">
    <citation type="submission" date="2006-10" db="EMBL/GenBank/DDBJ databases">
        <authorList>
            <person name="Amadeo P."/>
            <person name="Zhao Q."/>
            <person name="Wortman J."/>
            <person name="Fraser-Liggett C."/>
            <person name="Carlton J."/>
        </authorList>
    </citation>
    <scope>NUCLEOTIDE SEQUENCE</scope>
    <source>
        <strain evidence="2">G3</strain>
    </source>
</reference>
<feature type="transmembrane region" description="Helical" evidence="1">
    <location>
        <begin position="207"/>
        <end position="230"/>
    </location>
</feature>
<dbReference type="Proteomes" id="UP000001542">
    <property type="component" value="Unassembled WGS sequence"/>
</dbReference>
<evidence type="ECO:0000313" key="2">
    <source>
        <dbReference type="EMBL" id="EAY09659.1"/>
    </source>
</evidence>
<dbReference type="SMR" id="A2ECG4"/>
<name>A2ECG4_TRIV3</name>
<dbReference type="RefSeq" id="XP_001321882.1">
    <property type="nucleotide sequence ID" value="XM_001321847.1"/>
</dbReference>
<evidence type="ECO:0000313" key="3">
    <source>
        <dbReference type="Proteomes" id="UP000001542"/>
    </source>
</evidence>
<feature type="transmembrane region" description="Helical" evidence="1">
    <location>
        <begin position="266"/>
        <end position="293"/>
    </location>
</feature>
<keyword evidence="3" id="KW-1185">Reference proteome</keyword>
<dbReference type="InParanoid" id="A2ECG4"/>
<keyword evidence="1" id="KW-1133">Transmembrane helix</keyword>
<feature type="transmembrane region" description="Helical" evidence="1">
    <location>
        <begin position="103"/>
        <end position="127"/>
    </location>
</feature>
<evidence type="ECO:0000256" key="1">
    <source>
        <dbReference type="SAM" id="Phobius"/>
    </source>
</evidence>
<keyword evidence="1" id="KW-0472">Membrane</keyword>
<dbReference type="VEuPathDB" id="TrichDB:TVAG_060350"/>
<evidence type="ECO:0008006" key="4">
    <source>
        <dbReference type="Google" id="ProtNLM"/>
    </source>
</evidence>
<dbReference type="OrthoDB" id="10529845at2759"/>
<sequence>MGDNRDIISSPNVSFDLNYQVEEKQRHVIIKQFHNINFTSCVAFIDVSTDYADLESVQLQMVSMNSNLLRTCLILIIMFCVLATIMLLFAISKRARPESADQLYSVVLMGFLFLIDGPWLVFCYYNIPIFSTIFDIMIQIFHIIFILYMFIFFNSKSRNVLFNIFSNKILYGFAIALELLLIILQFVSTDGVSLCVVPMMDKNIPLISSTVAIFVIYHVSILILMTYGFIKMQFECIWGLILLIIMFFTLEIINISVFFVRSFIDLKYAGLGCAFDIFYIIEANLVSMFLVFINTPIIKKLPPQVYAYYRNRLSYSEP</sequence>
<dbReference type="KEGG" id="tva:4767582"/>
<feature type="transmembrane region" description="Helical" evidence="1">
    <location>
        <begin position="68"/>
        <end position="91"/>
    </location>
</feature>
<feature type="transmembrane region" description="Helical" evidence="1">
    <location>
        <begin position="165"/>
        <end position="187"/>
    </location>
</feature>
<feature type="transmembrane region" description="Helical" evidence="1">
    <location>
        <begin position="133"/>
        <end position="153"/>
    </location>
</feature>
<accession>A2ECG4</accession>
<keyword evidence="1" id="KW-0812">Transmembrane</keyword>
<reference evidence="2" key="2">
    <citation type="journal article" date="2007" name="Science">
        <title>Draft genome sequence of the sexually transmitted pathogen Trichomonas vaginalis.</title>
        <authorList>
            <person name="Carlton J.M."/>
            <person name="Hirt R.P."/>
            <person name="Silva J.C."/>
            <person name="Delcher A.L."/>
            <person name="Schatz M."/>
            <person name="Zhao Q."/>
            <person name="Wortman J.R."/>
            <person name="Bidwell S.L."/>
            <person name="Alsmark U.C.M."/>
            <person name="Besteiro S."/>
            <person name="Sicheritz-Ponten T."/>
            <person name="Noel C.J."/>
            <person name="Dacks J.B."/>
            <person name="Foster P.G."/>
            <person name="Simillion C."/>
            <person name="Van de Peer Y."/>
            <person name="Miranda-Saavedra D."/>
            <person name="Barton G.J."/>
            <person name="Westrop G.D."/>
            <person name="Mueller S."/>
            <person name="Dessi D."/>
            <person name="Fiori P.L."/>
            <person name="Ren Q."/>
            <person name="Paulsen I."/>
            <person name="Zhang H."/>
            <person name="Bastida-Corcuera F.D."/>
            <person name="Simoes-Barbosa A."/>
            <person name="Brown M.T."/>
            <person name="Hayes R.D."/>
            <person name="Mukherjee M."/>
            <person name="Okumura C.Y."/>
            <person name="Schneider R."/>
            <person name="Smith A.J."/>
            <person name="Vanacova S."/>
            <person name="Villalvazo M."/>
            <person name="Haas B.J."/>
            <person name="Pertea M."/>
            <person name="Feldblyum T.V."/>
            <person name="Utterback T.R."/>
            <person name="Shu C.L."/>
            <person name="Osoegawa K."/>
            <person name="de Jong P.J."/>
            <person name="Hrdy I."/>
            <person name="Horvathova L."/>
            <person name="Zubacova Z."/>
            <person name="Dolezal P."/>
            <person name="Malik S.B."/>
            <person name="Logsdon J.M. Jr."/>
            <person name="Henze K."/>
            <person name="Gupta A."/>
            <person name="Wang C.C."/>
            <person name="Dunne R.L."/>
            <person name="Upcroft J.A."/>
            <person name="Upcroft P."/>
            <person name="White O."/>
            <person name="Salzberg S.L."/>
            <person name="Tang P."/>
            <person name="Chiu C.-H."/>
            <person name="Lee Y.-S."/>
            <person name="Embley T.M."/>
            <person name="Coombs G.H."/>
            <person name="Mottram J.C."/>
            <person name="Tachezy J."/>
            <person name="Fraser-Liggett C.M."/>
            <person name="Johnson P.J."/>
        </authorList>
    </citation>
    <scope>NUCLEOTIDE SEQUENCE [LARGE SCALE GENOMIC DNA]</scope>
    <source>
        <strain evidence="2">G3</strain>
    </source>
</reference>
<feature type="transmembrane region" description="Helical" evidence="1">
    <location>
        <begin position="237"/>
        <end position="260"/>
    </location>
</feature>
<dbReference type="VEuPathDB" id="TrichDB:TVAGG3_0311710"/>
<gene>
    <name evidence="2" type="ORF">TVAG_060350</name>
</gene>
<proteinExistence type="predicted"/>
<dbReference type="EMBL" id="DS113353">
    <property type="protein sequence ID" value="EAY09659.1"/>
    <property type="molecule type" value="Genomic_DNA"/>
</dbReference>
<dbReference type="AlphaFoldDB" id="A2ECG4"/>
<protein>
    <recommendedName>
        <fullName evidence="4">Transmembrane protein</fullName>
    </recommendedName>
</protein>
<organism evidence="2 3">
    <name type="scientific">Trichomonas vaginalis (strain ATCC PRA-98 / G3)</name>
    <dbReference type="NCBI Taxonomy" id="412133"/>
    <lineage>
        <taxon>Eukaryota</taxon>
        <taxon>Metamonada</taxon>
        <taxon>Parabasalia</taxon>
        <taxon>Trichomonadida</taxon>
        <taxon>Trichomonadidae</taxon>
        <taxon>Trichomonas</taxon>
    </lineage>
</organism>